<reference evidence="3 4" key="1">
    <citation type="journal article" date="2018" name="J. Allergy Clin. Immunol.">
        <title>High-quality assembly of Dermatophagoides pteronyssinus genome and transcriptome reveals a wide range of novel allergens.</title>
        <authorList>
            <person name="Liu X.Y."/>
            <person name="Yang K.Y."/>
            <person name="Wang M.Q."/>
            <person name="Kwok J.S."/>
            <person name="Zeng X."/>
            <person name="Yang Z."/>
            <person name="Xiao X.J."/>
            <person name="Lau C.P."/>
            <person name="Li Y."/>
            <person name="Huang Z.M."/>
            <person name="Ba J.G."/>
            <person name="Yim A.K."/>
            <person name="Ouyang C.Y."/>
            <person name="Ngai S.M."/>
            <person name="Chan T.F."/>
            <person name="Leung E.L."/>
            <person name="Liu L."/>
            <person name="Liu Z.G."/>
            <person name="Tsui S.K."/>
        </authorList>
    </citation>
    <scope>NUCLEOTIDE SEQUENCE [LARGE SCALE GENOMIC DNA]</scope>
    <source>
        <strain evidence="3">Derp</strain>
    </source>
</reference>
<dbReference type="InterPro" id="IPR050410">
    <property type="entry name" value="CCR4/nocturin_mRNA_transcr"/>
</dbReference>
<dbReference type="Pfam" id="PF03372">
    <property type="entry name" value="Exo_endo_phos"/>
    <property type="match status" value="1"/>
</dbReference>
<feature type="region of interest" description="Disordered" evidence="1">
    <location>
        <begin position="55"/>
        <end position="74"/>
    </location>
</feature>
<dbReference type="PANTHER" id="PTHR12121:SF34">
    <property type="entry name" value="PROTEIN ANGEL"/>
    <property type="match status" value="1"/>
</dbReference>
<comment type="caution">
    <text evidence="3">The sequence shown here is derived from an EMBL/GenBank/DDBJ whole genome shotgun (WGS) entry which is preliminary data.</text>
</comment>
<protein>
    <submittedName>
        <fullName evidence="3">Protein angel 2</fullName>
    </submittedName>
</protein>
<dbReference type="SUPFAM" id="SSF56219">
    <property type="entry name" value="DNase I-like"/>
    <property type="match status" value="1"/>
</dbReference>
<reference evidence="3 4" key="2">
    <citation type="journal article" date="2022" name="Mol. Biol. Evol.">
        <title>Comparative Genomics Reveals Insights into the Divergent Evolution of Astigmatic Mites and Household Pest Adaptations.</title>
        <authorList>
            <person name="Xiong Q."/>
            <person name="Wan A.T."/>
            <person name="Liu X."/>
            <person name="Fung C.S."/>
            <person name="Xiao X."/>
            <person name="Malainual N."/>
            <person name="Hou J."/>
            <person name="Wang L."/>
            <person name="Wang M."/>
            <person name="Yang K.Y."/>
            <person name="Cui Y."/>
            <person name="Leung E.L."/>
            <person name="Nong W."/>
            <person name="Shin S.K."/>
            <person name="Au S.W."/>
            <person name="Jeong K.Y."/>
            <person name="Chew F.T."/>
            <person name="Hui J.H."/>
            <person name="Leung T.F."/>
            <person name="Tungtrongchitr A."/>
            <person name="Zhong N."/>
            <person name="Liu Z."/>
            <person name="Tsui S.K."/>
        </authorList>
    </citation>
    <scope>NUCLEOTIDE SEQUENCE [LARGE SCALE GENOMIC DNA]</scope>
    <source>
        <strain evidence="3">Derp</strain>
    </source>
</reference>
<accession>A0ABQ8JHL3</accession>
<evidence type="ECO:0000313" key="4">
    <source>
        <dbReference type="Proteomes" id="UP000887458"/>
    </source>
</evidence>
<proteinExistence type="predicted"/>
<feature type="compositionally biased region" description="Low complexity" evidence="1">
    <location>
        <begin position="61"/>
        <end position="72"/>
    </location>
</feature>
<dbReference type="InterPro" id="IPR005135">
    <property type="entry name" value="Endo/exonuclease/phosphatase"/>
</dbReference>
<evidence type="ECO:0000259" key="2">
    <source>
        <dbReference type="Pfam" id="PF03372"/>
    </source>
</evidence>
<organism evidence="3 4">
    <name type="scientific">Dermatophagoides pteronyssinus</name>
    <name type="common">European house dust mite</name>
    <dbReference type="NCBI Taxonomy" id="6956"/>
    <lineage>
        <taxon>Eukaryota</taxon>
        <taxon>Metazoa</taxon>
        <taxon>Ecdysozoa</taxon>
        <taxon>Arthropoda</taxon>
        <taxon>Chelicerata</taxon>
        <taxon>Arachnida</taxon>
        <taxon>Acari</taxon>
        <taxon>Acariformes</taxon>
        <taxon>Sarcoptiformes</taxon>
        <taxon>Astigmata</taxon>
        <taxon>Psoroptidia</taxon>
        <taxon>Analgoidea</taxon>
        <taxon>Pyroglyphidae</taxon>
        <taxon>Dermatophagoidinae</taxon>
        <taxon>Dermatophagoides</taxon>
    </lineage>
</organism>
<evidence type="ECO:0000313" key="3">
    <source>
        <dbReference type="EMBL" id="KAH9422104.1"/>
    </source>
</evidence>
<dbReference type="PANTHER" id="PTHR12121">
    <property type="entry name" value="CARBON CATABOLITE REPRESSOR PROTEIN 4"/>
    <property type="match status" value="1"/>
</dbReference>
<evidence type="ECO:0000256" key="1">
    <source>
        <dbReference type="SAM" id="MobiDB-lite"/>
    </source>
</evidence>
<name>A0ABQ8JHL3_DERPT</name>
<keyword evidence="4" id="KW-1185">Reference proteome</keyword>
<dbReference type="EMBL" id="NJHN03000037">
    <property type="protein sequence ID" value="KAH9422104.1"/>
    <property type="molecule type" value="Genomic_DNA"/>
</dbReference>
<dbReference type="Gene3D" id="3.60.10.10">
    <property type="entry name" value="Endonuclease/exonuclease/phosphatase"/>
    <property type="match status" value="1"/>
</dbReference>
<gene>
    <name evidence="3" type="primary">ANGEL2</name>
    <name evidence="3" type="ORF">DERP_002397</name>
</gene>
<sequence>MWNNNSNREIIENQNQNQNNNNNDGHNQNTIAEITTTNNSTCELTTVPSLSSYSKEQRLATKSSSSSISTKTNENCSQCNEYDQFKSDDDQQICLCKLNYSINLFDYSPYNYHQRSIKSMIFDNPGQIYNYINRCRRWIKVKEPDNVELRHNQFSITTYNILAQNLLLNHLYLYRENNKSDLEWLERSNRLKQELLELNSDIFCFQEFHLENFTTSILPTLKKRGYQMISKLKTGQNYDGCSILFKTNKFQLQDCLEIQMNRLDVSHLLDRDQVALVVKLRPIGRFYPENSTNLIVANTHLLFNPRRGDIKLAQLRLLLAEIQRFAIRNDSTNTITKDPYKMDYFPIILCGDFNSEPNSPLIEFIKNGRYNFHGLYSGDISGQRDGFEKGRLLRKSDLQMNGIDLNTCFTNNESIENHSNIDEYTEDNNLFVRHVFDFKSVYPTIDQFNLKFISTSTHFDCGLVDHIFFSHNHKNLHLSAFKQLMNKQNLKKIGNIPNSILGSDHIALSAKFFLL</sequence>
<dbReference type="InterPro" id="IPR036691">
    <property type="entry name" value="Endo/exonu/phosph_ase_sf"/>
</dbReference>
<feature type="domain" description="Endonuclease/exonuclease/phosphatase" evidence="2">
    <location>
        <begin position="158"/>
        <end position="505"/>
    </location>
</feature>
<dbReference type="Proteomes" id="UP000887458">
    <property type="component" value="Unassembled WGS sequence"/>
</dbReference>